<reference evidence="2" key="1">
    <citation type="journal article" date="2022" name="ISME J.">
        <title>A general approach to explore prokaryotic protein glycosylation reveals the unique surface layer modulation of an anammox bacterium.</title>
        <authorList>
            <person name="Pabst M."/>
            <person name="Grouzdev D.S."/>
            <person name="Lawson C.E."/>
            <person name="Kleikamp H.B.C."/>
            <person name="de Ram C."/>
            <person name="Louwen R."/>
            <person name="Lin Y.M."/>
            <person name="Lucker S."/>
            <person name="van Loosdrecht M.C.M."/>
            <person name="Laureni M."/>
        </authorList>
    </citation>
    <scope>NUCLEOTIDE SEQUENCE</scope>
    <source>
        <strain evidence="2">BROCD043</strain>
    </source>
</reference>
<dbReference type="SUPFAM" id="SSF51735">
    <property type="entry name" value="NAD(P)-binding Rossmann-fold domains"/>
    <property type="match status" value="1"/>
</dbReference>
<dbReference type="AlphaFoldDB" id="A0A952AKV3"/>
<dbReference type="PANTHER" id="PTHR42793">
    <property type="entry name" value="COA BINDING DOMAIN CONTAINING PROTEIN"/>
    <property type="match status" value="1"/>
</dbReference>
<dbReference type="InterPro" id="IPR036291">
    <property type="entry name" value="NAD(P)-bd_dom_sf"/>
</dbReference>
<evidence type="ECO:0000313" key="2">
    <source>
        <dbReference type="EMBL" id="MBW7953892.1"/>
    </source>
</evidence>
<comment type="caution">
    <text evidence="2">The sequence shown here is derived from an EMBL/GenBank/DDBJ whole genome shotgun (WGS) entry which is preliminary data.</text>
</comment>
<gene>
    <name evidence="2" type="ORF">H3C67_03820</name>
</gene>
<feature type="domain" description="CoA-binding" evidence="1">
    <location>
        <begin position="13"/>
        <end position="63"/>
    </location>
</feature>
<sequence>MPQSKSNLYSPSAVAVIGASRDNEKIGTVILQNIINSGYKGRLFPVNPNANKILGLRSYKSVLD</sequence>
<accession>A0A952AKV3</accession>
<name>A0A952AKV3_9BACT</name>
<dbReference type="PANTHER" id="PTHR42793:SF1">
    <property type="entry name" value="PEPTIDYL-LYSINE N-ACETYLTRANSFERASE PATZ"/>
    <property type="match status" value="1"/>
</dbReference>
<dbReference type="Pfam" id="PF13380">
    <property type="entry name" value="CoA_binding_2"/>
    <property type="match status" value="1"/>
</dbReference>
<feature type="non-terminal residue" evidence="2">
    <location>
        <position position="64"/>
    </location>
</feature>
<dbReference type="Proteomes" id="UP000781173">
    <property type="component" value="Unassembled WGS sequence"/>
</dbReference>
<dbReference type="InterPro" id="IPR003781">
    <property type="entry name" value="CoA-bd"/>
</dbReference>
<dbReference type="EMBL" id="JACFOF010000009">
    <property type="protein sequence ID" value="MBW7953892.1"/>
    <property type="molecule type" value="Genomic_DNA"/>
</dbReference>
<dbReference type="Gene3D" id="3.40.50.720">
    <property type="entry name" value="NAD(P)-binding Rossmann-like Domain"/>
    <property type="match status" value="1"/>
</dbReference>
<organism evidence="2 3">
    <name type="scientific">Candidatus Dojkabacteria bacterium</name>
    <dbReference type="NCBI Taxonomy" id="2099670"/>
    <lineage>
        <taxon>Bacteria</taxon>
        <taxon>Candidatus Dojkabacteria</taxon>
    </lineage>
</organism>
<protein>
    <submittedName>
        <fullName evidence="2">CoA-binding protein</fullName>
    </submittedName>
</protein>
<proteinExistence type="predicted"/>
<evidence type="ECO:0000259" key="1">
    <source>
        <dbReference type="Pfam" id="PF13380"/>
    </source>
</evidence>
<evidence type="ECO:0000313" key="3">
    <source>
        <dbReference type="Proteomes" id="UP000781173"/>
    </source>
</evidence>